<evidence type="ECO:0000313" key="1">
    <source>
        <dbReference type="EMBL" id="KKR12511.1"/>
    </source>
</evidence>
<dbReference type="AlphaFoldDB" id="A0A0G0NI58"/>
<comment type="caution">
    <text evidence="1">The sequence shown here is derived from an EMBL/GenBank/DDBJ whole genome shotgun (WGS) entry which is preliminary data.</text>
</comment>
<organism evidence="1 2">
    <name type="scientific">Candidatus Wolfebacteria bacterium GW2011_GWC2_39_22</name>
    <dbReference type="NCBI Taxonomy" id="1619013"/>
    <lineage>
        <taxon>Bacteria</taxon>
        <taxon>Candidatus Wolfeibacteriota</taxon>
    </lineage>
</organism>
<name>A0A0G0NI58_9BACT</name>
<gene>
    <name evidence="1" type="ORF">UT41_C0001G0055</name>
</gene>
<protein>
    <submittedName>
        <fullName evidence="1">Uncharacterized protein</fullName>
    </submittedName>
</protein>
<evidence type="ECO:0000313" key="2">
    <source>
        <dbReference type="Proteomes" id="UP000034665"/>
    </source>
</evidence>
<dbReference type="EMBL" id="LBWR01000001">
    <property type="protein sequence ID" value="KKR12511.1"/>
    <property type="molecule type" value="Genomic_DNA"/>
</dbReference>
<dbReference type="STRING" id="1619013.UT41_C0001G0055"/>
<accession>A0A0G0NI58</accession>
<dbReference type="Proteomes" id="UP000034665">
    <property type="component" value="Unassembled WGS sequence"/>
</dbReference>
<reference evidence="1 2" key="1">
    <citation type="journal article" date="2015" name="Nature">
        <title>rRNA introns, odd ribosomes, and small enigmatic genomes across a large radiation of phyla.</title>
        <authorList>
            <person name="Brown C.T."/>
            <person name="Hug L.A."/>
            <person name="Thomas B.C."/>
            <person name="Sharon I."/>
            <person name="Castelle C.J."/>
            <person name="Singh A."/>
            <person name="Wilkins M.J."/>
            <person name="Williams K.H."/>
            <person name="Banfield J.F."/>
        </authorList>
    </citation>
    <scope>NUCLEOTIDE SEQUENCE [LARGE SCALE GENOMIC DNA]</scope>
</reference>
<proteinExistence type="predicted"/>
<sequence>MLTRIQERSNKNAEHTLLERYLGKGNTRMKVLLAGSGTKAVVMGIQLARAGHGHMHVPDERNVAEGLERIEFDTVVFFEEQGRSLKDINYIAGRLKEVILERSRVPVLVPYVFVVTSVKDMDFACNYGLDAIDILLPDHSIARCIDAYALMEAKKP</sequence>